<dbReference type="RefSeq" id="WP_092573962.1">
    <property type="nucleotide sequence ID" value="NZ_FMAF01000006.1"/>
</dbReference>
<reference evidence="2 3" key="1">
    <citation type="submission" date="2016-08" db="EMBL/GenBank/DDBJ databases">
        <authorList>
            <person name="Seilhamer J.J."/>
        </authorList>
    </citation>
    <scope>NUCLEOTIDE SEQUENCE [LARGE SCALE GENOMIC DNA]</scope>
    <source>
        <strain evidence="2 3">P1-7</strain>
    </source>
</reference>
<evidence type="ECO:0000256" key="1">
    <source>
        <dbReference type="SAM" id="MobiDB-lite"/>
    </source>
</evidence>
<dbReference type="InterPro" id="IPR056209">
    <property type="entry name" value="SU10_adaptor"/>
</dbReference>
<proteinExistence type="predicted"/>
<dbReference type="Pfam" id="PF24175">
    <property type="entry name" value="SU10_adaptor"/>
    <property type="match status" value="1"/>
</dbReference>
<dbReference type="EMBL" id="FMAF01000006">
    <property type="protein sequence ID" value="SCB30278.1"/>
    <property type="molecule type" value="Genomic_DNA"/>
</dbReference>
<gene>
    <name evidence="2" type="ORF">GA0061101_10685</name>
</gene>
<organism evidence="2 3">
    <name type="scientific">Rhizobium lusitanum</name>
    <dbReference type="NCBI Taxonomy" id="293958"/>
    <lineage>
        <taxon>Bacteria</taxon>
        <taxon>Pseudomonadati</taxon>
        <taxon>Pseudomonadota</taxon>
        <taxon>Alphaproteobacteria</taxon>
        <taxon>Hyphomicrobiales</taxon>
        <taxon>Rhizobiaceae</taxon>
        <taxon>Rhizobium/Agrobacterium group</taxon>
        <taxon>Rhizobium</taxon>
    </lineage>
</organism>
<evidence type="ECO:0000313" key="2">
    <source>
        <dbReference type="EMBL" id="SCB30278.1"/>
    </source>
</evidence>
<dbReference type="AlphaFoldDB" id="A0A1C3VRF2"/>
<protein>
    <submittedName>
        <fullName evidence="2">Uncharacterized protein</fullName>
    </submittedName>
</protein>
<accession>A0A1C3VRF2</accession>
<feature type="region of interest" description="Disordered" evidence="1">
    <location>
        <begin position="214"/>
        <end position="233"/>
    </location>
</feature>
<name>A0A1C3VRF2_9HYPH</name>
<evidence type="ECO:0000313" key="3">
    <source>
        <dbReference type="Proteomes" id="UP000199205"/>
    </source>
</evidence>
<sequence length="233" mass="25870">MVDYTTYVADLDNMIAMDATDTTFQEIIPAIINYAEMRIYRELDLISTIFRDTSVSLTTANPNATLPSTFVTVQGINVLTPIATDPRTAVRNPLVPTSKEVIYALWGNPNSTGLPTMYAMVDQWKLILGPSPDNFYTLEAYGTQRPAPLSASNTTTFLTTYLYDLFIAASMVFVSGYMRNFSSSGSDPQMPINWEQQYQALKGSAAIEELRKKSWSDSWTAFSPTPLAQPPRG</sequence>
<dbReference type="Proteomes" id="UP000199205">
    <property type="component" value="Unassembled WGS sequence"/>
</dbReference>